<evidence type="ECO:0000313" key="2">
    <source>
        <dbReference type="EMBL" id="KAF9488129.1"/>
    </source>
</evidence>
<evidence type="ECO:0000256" key="1">
    <source>
        <dbReference type="SAM" id="MobiDB-lite"/>
    </source>
</evidence>
<dbReference type="Proteomes" id="UP000807025">
    <property type="component" value="Unassembled WGS sequence"/>
</dbReference>
<proteinExistence type="predicted"/>
<accession>A0A9P5ZKR3</accession>
<dbReference type="OrthoDB" id="2942377at2759"/>
<reference evidence="2" key="1">
    <citation type="submission" date="2020-11" db="EMBL/GenBank/DDBJ databases">
        <authorList>
            <consortium name="DOE Joint Genome Institute"/>
            <person name="Ahrendt S."/>
            <person name="Riley R."/>
            <person name="Andreopoulos W."/>
            <person name="Labutti K."/>
            <person name="Pangilinan J."/>
            <person name="Ruiz-Duenas F.J."/>
            <person name="Barrasa J.M."/>
            <person name="Sanchez-Garcia M."/>
            <person name="Camarero S."/>
            <person name="Miyauchi S."/>
            <person name="Serrano A."/>
            <person name="Linde D."/>
            <person name="Babiker R."/>
            <person name="Drula E."/>
            <person name="Ayuso-Fernandez I."/>
            <person name="Pacheco R."/>
            <person name="Padilla G."/>
            <person name="Ferreira P."/>
            <person name="Barriuso J."/>
            <person name="Kellner H."/>
            <person name="Castanera R."/>
            <person name="Alfaro M."/>
            <person name="Ramirez L."/>
            <person name="Pisabarro A.G."/>
            <person name="Kuo A."/>
            <person name="Tritt A."/>
            <person name="Lipzen A."/>
            <person name="He G."/>
            <person name="Yan M."/>
            <person name="Ng V."/>
            <person name="Cullen D."/>
            <person name="Martin F."/>
            <person name="Rosso M.-N."/>
            <person name="Henrissat B."/>
            <person name="Hibbett D."/>
            <person name="Martinez A.T."/>
            <person name="Grigoriev I.V."/>
        </authorList>
    </citation>
    <scope>NUCLEOTIDE SEQUENCE</scope>
    <source>
        <strain evidence="2">ATCC 90797</strain>
    </source>
</reference>
<feature type="compositionally biased region" description="Basic and acidic residues" evidence="1">
    <location>
        <begin position="295"/>
        <end position="306"/>
    </location>
</feature>
<name>A0A9P5ZKR3_PLEER</name>
<organism evidence="2 3">
    <name type="scientific">Pleurotus eryngii</name>
    <name type="common">Boletus of the steppes</name>
    <dbReference type="NCBI Taxonomy" id="5323"/>
    <lineage>
        <taxon>Eukaryota</taxon>
        <taxon>Fungi</taxon>
        <taxon>Dikarya</taxon>
        <taxon>Basidiomycota</taxon>
        <taxon>Agaricomycotina</taxon>
        <taxon>Agaricomycetes</taxon>
        <taxon>Agaricomycetidae</taxon>
        <taxon>Agaricales</taxon>
        <taxon>Pleurotineae</taxon>
        <taxon>Pleurotaceae</taxon>
        <taxon>Pleurotus</taxon>
    </lineage>
</organism>
<evidence type="ECO:0000313" key="3">
    <source>
        <dbReference type="Proteomes" id="UP000807025"/>
    </source>
</evidence>
<comment type="caution">
    <text evidence="2">The sequence shown here is derived from an EMBL/GenBank/DDBJ whole genome shotgun (WGS) entry which is preliminary data.</text>
</comment>
<keyword evidence="3" id="KW-1185">Reference proteome</keyword>
<gene>
    <name evidence="2" type="ORF">BDN71DRAFT_541305</name>
</gene>
<dbReference type="AlphaFoldDB" id="A0A9P5ZKR3"/>
<feature type="region of interest" description="Disordered" evidence="1">
    <location>
        <begin position="295"/>
        <end position="318"/>
    </location>
</feature>
<sequence>MINAAITERNAFPLQAPTSTRANASRMSRLQRLGRSFDFPKLCPLRSPPTAFSSTLKTPVPARQTRHSFPQCQRRPIQARCYNSAPPPSPPPLGLRTTNRLLYRADGTPRSKLTGLAIGISSLSLCRLHPNTQRHLSAPAFPFRFSGVASIATFSFLLYEALAVIDELDHGVHLLAALLHVQRADYRLFAATDLADPAHLLRLYRALQAPVNPALGDVYGEVDKMLTARNEKVCEEVGTVLREACKSVHDILHDPLEEVHELAVAAKIVDLLDQSCAELLEILRQRAETAEAAWDRGVREAGDSRPRTSAGEEYEVVG</sequence>
<protein>
    <submittedName>
        <fullName evidence="2">Uncharacterized protein</fullName>
    </submittedName>
</protein>
<dbReference type="EMBL" id="MU154730">
    <property type="protein sequence ID" value="KAF9488129.1"/>
    <property type="molecule type" value="Genomic_DNA"/>
</dbReference>